<name>I0KD32_9BACT</name>
<dbReference type="AlphaFoldDB" id="I0KD32"/>
<dbReference type="RefSeq" id="WP_015333134.1">
    <property type="nucleotide sequence ID" value="NC_020054.1"/>
</dbReference>
<gene>
    <name evidence="1" type="ORF">FAES_4035</name>
</gene>
<dbReference type="KEGG" id="fae:FAES_4035"/>
<evidence type="ECO:0000313" key="2">
    <source>
        <dbReference type="Proteomes" id="UP000011058"/>
    </source>
</evidence>
<dbReference type="HOGENOM" id="CLU_2507794_0_0_10"/>
<proteinExistence type="predicted"/>
<evidence type="ECO:0000313" key="1">
    <source>
        <dbReference type="EMBL" id="CCH02035.1"/>
    </source>
</evidence>
<reference evidence="1 2" key="1">
    <citation type="journal article" date="2012" name="J. Bacteriol.">
        <title>Genome Sequence of Fibrella aestuarina BUZ 2T, a Filamentous Marine Bacterium.</title>
        <authorList>
            <person name="Filippini M."/>
            <person name="Qi W."/>
            <person name="Blom J."/>
            <person name="Goesmann A."/>
            <person name="Smits T.H."/>
            <person name="Bagheri H.C."/>
        </authorList>
    </citation>
    <scope>NUCLEOTIDE SEQUENCE [LARGE SCALE GENOMIC DNA]</scope>
    <source>
        <strain evidence="2">BUZ 2T</strain>
    </source>
</reference>
<keyword evidence="2" id="KW-1185">Reference proteome</keyword>
<dbReference type="Proteomes" id="UP000011058">
    <property type="component" value="Chromosome"/>
</dbReference>
<sequence length="85" mass="9938">MLKTVFVSNYTHLKQTMGTDQNDTYRNTGEVVDALQEYIDEGGDREDVVLIPYKCKPLLRDGDVIFRFQKETEECIYFEFETTVS</sequence>
<dbReference type="EMBL" id="HE796683">
    <property type="protein sequence ID" value="CCH02035.1"/>
    <property type="molecule type" value="Genomic_DNA"/>
</dbReference>
<organism evidence="1 2">
    <name type="scientific">Fibrella aestuarina BUZ 2</name>
    <dbReference type="NCBI Taxonomy" id="1166018"/>
    <lineage>
        <taxon>Bacteria</taxon>
        <taxon>Pseudomonadati</taxon>
        <taxon>Bacteroidota</taxon>
        <taxon>Cytophagia</taxon>
        <taxon>Cytophagales</taxon>
        <taxon>Spirosomataceae</taxon>
        <taxon>Fibrella</taxon>
    </lineage>
</organism>
<protein>
    <submittedName>
        <fullName evidence="1">Uncharacterized protein</fullName>
    </submittedName>
</protein>
<accession>I0KD32</accession>